<feature type="transmembrane region" description="Helical" evidence="7">
    <location>
        <begin position="26"/>
        <end position="55"/>
    </location>
</feature>
<comment type="subcellular location">
    <subcellularLocation>
        <location evidence="1 7">Cell membrane</location>
        <topology evidence="1 7">Multi-pass membrane protein</topology>
    </subcellularLocation>
</comment>
<dbReference type="PROSITE" id="PS50928">
    <property type="entry name" value="ABC_TM1"/>
    <property type="match status" value="1"/>
</dbReference>
<comment type="similarity">
    <text evidence="7">Belongs to the binding-protein-dependent transport system permease family.</text>
</comment>
<proteinExistence type="inferred from homology"/>
<sequence length="317" mass="35236">MSITAVPIQTVKVRKRRSTFGHDQRAGLLMSLPALILLIAMVVVPFIMAFVLSLYNVRLDNARPPTFMGLEQYRRILFDPDLSPIFWRSLINNFTFALIVVPVQTALAVGLAVLLNQKLKGIAAFRTFFFLPVVFPMALVAVIWTLIFARDASGLLNGFLSWVSFGLIPPQDWLGNPALALTSIALMSIWAGVGFQMVIVLAALQDIPPELYEAASIDKASKWQQFVHVTLPGLKNTLIFIIMITTIFSLRLFDQVYIMTSGGPNDATTTVMYQAVTSAFLENNVGRGSAMTVVFVIIIMLITLVQRRLLRQDKEIS</sequence>
<keyword evidence="4 7" id="KW-0812">Transmembrane</keyword>
<evidence type="ECO:0000256" key="2">
    <source>
        <dbReference type="ARBA" id="ARBA00022448"/>
    </source>
</evidence>
<reference evidence="10" key="1">
    <citation type="journal article" date="2019" name="Int. J. Syst. Evol. Microbiol.">
        <title>The Global Catalogue of Microorganisms (GCM) 10K type strain sequencing project: providing services to taxonomists for standard genome sequencing and annotation.</title>
        <authorList>
            <consortium name="The Broad Institute Genomics Platform"/>
            <consortium name="The Broad Institute Genome Sequencing Center for Infectious Disease"/>
            <person name="Wu L."/>
            <person name="Ma J."/>
        </authorList>
    </citation>
    <scope>NUCLEOTIDE SEQUENCE [LARGE SCALE GENOMIC DNA]</scope>
    <source>
        <strain evidence="10">JCM 15575</strain>
    </source>
</reference>
<keyword evidence="6 7" id="KW-0472">Membrane</keyword>
<feature type="transmembrane region" description="Helical" evidence="7">
    <location>
        <begin position="178"/>
        <end position="204"/>
    </location>
</feature>
<feature type="transmembrane region" description="Helical" evidence="7">
    <location>
        <begin position="225"/>
        <end position="250"/>
    </location>
</feature>
<evidence type="ECO:0000256" key="1">
    <source>
        <dbReference type="ARBA" id="ARBA00004651"/>
    </source>
</evidence>
<keyword evidence="2 7" id="KW-0813">Transport</keyword>
<dbReference type="InterPro" id="IPR035906">
    <property type="entry name" value="MetI-like_sf"/>
</dbReference>
<dbReference type="Gene3D" id="1.10.3720.10">
    <property type="entry name" value="MetI-like"/>
    <property type="match status" value="1"/>
</dbReference>
<dbReference type="PANTHER" id="PTHR30193">
    <property type="entry name" value="ABC TRANSPORTER PERMEASE PROTEIN"/>
    <property type="match status" value="1"/>
</dbReference>
<comment type="caution">
    <text evidence="9">The sequence shown here is derived from an EMBL/GenBank/DDBJ whole genome shotgun (WGS) entry which is preliminary data.</text>
</comment>
<dbReference type="InterPro" id="IPR051393">
    <property type="entry name" value="ABC_transporter_permease"/>
</dbReference>
<accession>A0ABP4TA77</accession>
<keyword evidence="10" id="KW-1185">Reference proteome</keyword>
<evidence type="ECO:0000313" key="9">
    <source>
        <dbReference type="EMBL" id="GAA1684646.1"/>
    </source>
</evidence>
<feature type="transmembrane region" description="Helical" evidence="7">
    <location>
        <begin position="94"/>
        <end position="115"/>
    </location>
</feature>
<gene>
    <name evidence="9" type="ORF">GCM10009807_30550</name>
</gene>
<organism evidence="9 10">
    <name type="scientific">Microbacterium lacus</name>
    <dbReference type="NCBI Taxonomy" id="415217"/>
    <lineage>
        <taxon>Bacteria</taxon>
        <taxon>Bacillati</taxon>
        <taxon>Actinomycetota</taxon>
        <taxon>Actinomycetes</taxon>
        <taxon>Micrococcales</taxon>
        <taxon>Microbacteriaceae</taxon>
        <taxon>Microbacterium</taxon>
    </lineage>
</organism>
<evidence type="ECO:0000259" key="8">
    <source>
        <dbReference type="PROSITE" id="PS50928"/>
    </source>
</evidence>
<evidence type="ECO:0000256" key="3">
    <source>
        <dbReference type="ARBA" id="ARBA00022475"/>
    </source>
</evidence>
<protein>
    <submittedName>
        <fullName evidence="9">Sugar ABC transporter permease</fullName>
    </submittedName>
</protein>
<evidence type="ECO:0000256" key="4">
    <source>
        <dbReference type="ARBA" id="ARBA00022692"/>
    </source>
</evidence>
<feature type="domain" description="ABC transmembrane type-1" evidence="8">
    <location>
        <begin position="90"/>
        <end position="306"/>
    </location>
</feature>
<keyword evidence="3" id="KW-1003">Cell membrane</keyword>
<dbReference type="RefSeq" id="WP_344055744.1">
    <property type="nucleotide sequence ID" value="NZ_BAAAPK010000001.1"/>
</dbReference>
<feature type="transmembrane region" description="Helical" evidence="7">
    <location>
        <begin position="127"/>
        <end position="149"/>
    </location>
</feature>
<evidence type="ECO:0000256" key="5">
    <source>
        <dbReference type="ARBA" id="ARBA00022989"/>
    </source>
</evidence>
<name>A0ABP4TA77_9MICO</name>
<keyword evidence="5 7" id="KW-1133">Transmembrane helix</keyword>
<dbReference type="Proteomes" id="UP001500596">
    <property type="component" value="Unassembled WGS sequence"/>
</dbReference>
<dbReference type="PANTHER" id="PTHR30193:SF37">
    <property type="entry name" value="INNER MEMBRANE ABC TRANSPORTER PERMEASE PROTEIN YCJO"/>
    <property type="match status" value="1"/>
</dbReference>
<evidence type="ECO:0000256" key="6">
    <source>
        <dbReference type="ARBA" id="ARBA00023136"/>
    </source>
</evidence>
<evidence type="ECO:0000256" key="7">
    <source>
        <dbReference type="RuleBase" id="RU363032"/>
    </source>
</evidence>
<dbReference type="CDD" id="cd06261">
    <property type="entry name" value="TM_PBP2"/>
    <property type="match status" value="1"/>
</dbReference>
<dbReference type="Pfam" id="PF00528">
    <property type="entry name" value="BPD_transp_1"/>
    <property type="match status" value="1"/>
</dbReference>
<dbReference type="InterPro" id="IPR000515">
    <property type="entry name" value="MetI-like"/>
</dbReference>
<dbReference type="EMBL" id="BAAAPK010000001">
    <property type="protein sequence ID" value="GAA1684646.1"/>
    <property type="molecule type" value="Genomic_DNA"/>
</dbReference>
<dbReference type="SUPFAM" id="SSF161098">
    <property type="entry name" value="MetI-like"/>
    <property type="match status" value="1"/>
</dbReference>
<evidence type="ECO:0000313" key="10">
    <source>
        <dbReference type="Proteomes" id="UP001500596"/>
    </source>
</evidence>
<feature type="transmembrane region" description="Helical" evidence="7">
    <location>
        <begin position="288"/>
        <end position="305"/>
    </location>
</feature>